<dbReference type="Proteomes" id="UP000184287">
    <property type="component" value="Unassembled WGS sequence"/>
</dbReference>
<dbReference type="PROSITE" id="PS00622">
    <property type="entry name" value="HTH_LUXR_1"/>
    <property type="match status" value="1"/>
</dbReference>
<dbReference type="GO" id="GO:0003677">
    <property type="term" value="F:DNA binding"/>
    <property type="evidence" value="ECO:0007669"/>
    <property type="project" value="UniProtKB-KW"/>
</dbReference>
<proteinExistence type="predicted"/>
<name>A0A1M4U3Q9_9SPHI</name>
<dbReference type="CDD" id="cd06170">
    <property type="entry name" value="LuxR_C_like"/>
    <property type="match status" value="1"/>
</dbReference>
<accession>A0A1M4U3Q9</accession>
<dbReference type="STRING" id="288992.SAMN04488522_101420"/>
<dbReference type="SUPFAM" id="SSF46894">
    <property type="entry name" value="C-terminal effector domain of the bipartite response regulators"/>
    <property type="match status" value="1"/>
</dbReference>
<keyword evidence="2" id="KW-0238">DNA-binding</keyword>
<evidence type="ECO:0000256" key="3">
    <source>
        <dbReference type="ARBA" id="ARBA00023163"/>
    </source>
</evidence>
<dbReference type="PANTHER" id="PTHR44688:SF16">
    <property type="entry name" value="DNA-BINDING TRANSCRIPTIONAL ACTIVATOR DEVR_DOSR"/>
    <property type="match status" value="1"/>
</dbReference>
<keyword evidence="6" id="KW-1185">Reference proteome</keyword>
<dbReference type="PANTHER" id="PTHR44688">
    <property type="entry name" value="DNA-BINDING TRANSCRIPTIONAL ACTIVATOR DEVR_DOSR"/>
    <property type="match status" value="1"/>
</dbReference>
<evidence type="ECO:0000313" key="6">
    <source>
        <dbReference type="Proteomes" id="UP000184287"/>
    </source>
</evidence>
<evidence type="ECO:0000256" key="1">
    <source>
        <dbReference type="ARBA" id="ARBA00023015"/>
    </source>
</evidence>
<dbReference type="AlphaFoldDB" id="A0A1M4U3Q9"/>
<dbReference type="InterPro" id="IPR000792">
    <property type="entry name" value="Tscrpt_reg_LuxR_C"/>
</dbReference>
<dbReference type="OrthoDB" id="965844at2"/>
<protein>
    <submittedName>
        <fullName evidence="5">Regulatory protein, luxR family</fullName>
    </submittedName>
</protein>
<keyword evidence="3" id="KW-0804">Transcription</keyword>
<organism evidence="5 6">
    <name type="scientific">Pedobacter caeni</name>
    <dbReference type="NCBI Taxonomy" id="288992"/>
    <lineage>
        <taxon>Bacteria</taxon>
        <taxon>Pseudomonadati</taxon>
        <taxon>Bacteroidota</taxon>
        <taxon>Sphingobacteriia</taxon>
        <taxon>Sphingobacteriales</taxon>
        <taxon>Sphingobacteriaceae</taxon>
        <taxon>Pedobacter</taxon>
    </lineage>
</organism>
<evidence type="ECO:0000259" key="4">
    <source>
        <dbReference type="PROSITE" id="PS50043"/>
    </source>
</evidence>
<keyword evidence="1" id="KW-0805">Transcription regulation</keyword>
<dbReference type="Gene3D" id="1.10.10.10">
    <property type="entry name" value="Winged helix-like DNA-binding domain superfamily/Winged helix DNA-binding domain"/>
    <property type="match status" value="1"/>
</dbReference>
<reference evidence="6" key="1">
    <citation type="submission" date="2016-11" db="EMBL/GenBank/DDBJ databases">
        <authorList>
            <person name="Varghese N."/>
            <person name="Submissions S."/>
        </authorList>
    </citation>
    <scope>NUCLEOTIDE SEQUENCE [LARGE SCALE GENOMIC DNA]</scope>
    <source>
        <strain evidence="6">DSM 16990</strain>
    </source>
</reference>
<dbReference type="Pfam" id="PF00196">
    <property type="entry name" value="GerE"/>
    <property type="match status" value="1"/>
</dbReference>
<dbReference type="PRINTS" id="PR00038">
    <property type="entry name" value="HTHLUXR"/>
</dbReference>
<dbReference type="InterPro" id="IPR016032">
    <property type="entry name" value="Sig_transdc_resp-reg_C-effctor"/>
</dbReference>
<dbReference type="GO" id="GO:0006355">
    <property type="term" value="P:regulation of DNA-templated transcription"/>
    <property type="evidence" value="ECO:0007669"/>
    <property type="project" value="InterPro"/>
</dbReference>
<evidence type="ECO:0000256" key="2">
    <source>
        <dbReference type="ARBA" id="ARBA00023125"/>
    </source>
</evidence>
<dbReference type="EMBL" id="FQUQ01000001">
    <property type="protein sequence ID" value="SHE51276.1"/>
    <property type="molecule type" value="Genomic_DNA"/>
</dbReference>
<feature type="domain" description="HTH luxR-type" evidence="4">
    <location>
        <begin position="188"/>
        <end position="253"/>
    </location>
</feature>
<dbReference type="SMART" id="SM00421">
    <property type="entry name" value="HTH_LUXR"/>
    <property type="match status" value="1"/>
</dbReference>
<evidence type="ECO:0000313" key="5">
    <source>
        <dbReference type="EMBL" id="SHE51276.1"/>
    </source>
</evidence>
<dbReference type="PROSITE" id="PS50043">
    <property type="entry name" value="HTH_LUXR_2"/>
    <property type="match status" value="1"/>
</dbReference>
<sequence>MNLVTSSQIEQVTTCQSQVHAIARLIMQKKFQANEIGDYVIGNVLVENQNCIDHINIKRCMSEFSDQNNREAEQFWLPYFEFFFPPEESIVIDPELFDAISHKEHRKVHFFFQRIRPKNKLDYRWYFSTSRLCLTECENVDSILFHYAFELIKPECHAMKMENPMSMENPVNIENGIRTEEEDYSQKYCTRVLLLSKREKDIIKLIVEGKSSFEIAEKLYISIHTVNNHRKNIIRKLEINNLCQLTKFAILFKII</sequence>
<dbReference type="InterPro" id="IPR036388">
    <property type="entry name" value="WH-like_DNA-bd_sf"/>
</dbReference>
<gene>
    <name evidence="5" type="ORF">SAMN04488522_101420</name>
</gene>
<dbReference type="RefSeq" id="WP_073226777.1">
    <property type="nucleotide sequence ID" value="NZ_FQUQ01000001.1"/>
</dbReference>